<dbReference type="AlphaFoldDB" id="A0A1W1H6U5"/>
<proteinExistence type="predicted"/>
<accession>A0A1W1H6U5</accession>
<keyword evidence="1" id="KW-0472">Membrane</keyword>
<keyword evidence="3" id="KW-1185">Reference proteome</keyword>
<gene>
    <name evidence="2" type="ORF">MTBBW1_1260020</name>
</gene>
<name>A0A1W1H6U5_9BACT</name>
<dbReference type="EMBL" id="FWEV01000031">
    <property type="protein sequence ID" value="SLM28098.1"/>
    <property type="molecule type" value="Genomic_DNA"/>
</dbReference>
<organism evidence="2 3">
    <name type="scientific">Desulfamplus magnetovallimortis</name>
    <dbReference type="NCBI Taxonomy" id="1246637"/>
    <lineage>
        <taxon>Bacteria</taxon>
        <taxon>Pseudomonadati</taxon>
        <taxon>Thermodesulfobacteriota</taxon>
        <taxon>Desulfobacteria</taxon>
        <taxon>Desulfobacterales</taxon>
        <taxon>Desulfobacteraceae</taxon>
        <taxon>Desulfamplus</taxon>
    </lineage>
</organism>
<sequence>MAAPVPMITPFRTSSPLDLPAWADETNSVWATIAVIVMIMMEILFFMINLH</sequence>
<keyword evidence="1" id="KW-0812">Transmembrane</keyword>
<reference evidence="2 3" key="1">
    <citation type="submission" date="2017-03" db="EMBL/GenBank/DDBJ databases">
        <authorList>
            <person name="Afonso C.L."/>
            <person name="Miller P.J."/>
            <person name="Scott M.A."/>
            <person name="Spackman E."/>
            <person name="Goraichik I."/>
            <person name="Dimitrov K.M."/>
            <person name="Suarez D.L."/>
            <person name="Swayne D.E."/>
        </authorList>
    </citation>
    <scope>NUCLEOTIDE SEQUENCE [LARGE SCALE GENOMIC DNA]</scope>
    <source>
        <strain evidence="2">PRJEB14757</strain>
    </source>
</reference>
<protein>
    <submittedName>
        <fullName evidence="2">Uncharacterized protein</fullName>
    </submittedName>
</protein>
<feature type="transmembrane region" description="Helical" evidence="1">
    <location>
        <begin position="29"/>
        <end position="50"/>
    </location>
</feature>
<evidence type="ECO:0000313" key="3">
    <source>
        <dbReference type="Proteomes" id="UP000191931"/>
    </source>
</evidence>
<evidence type="ECO:0000256" key="1">
    <source>
        <dbReference type="SAM" id="Phobius"/>
    </source>
</evidence>
<dbReference type="Proteomes" id="UP000191931">
    <property type="component" value="Unassembled WGS sequence"/>
</dbReference>
<keyword evidence="1" id="KW-1133">Transmembrane helix</keyword>
<evidence type="ECO:0000313" key="2">
    <source>
        <dbReference type="EMBL" id="SLM28098.1"/>
    </source>
</evidence>
<dbReference type="STRING" id="1246637.MTBBW1_1260020"/>